<comment type="caution">
    <text evidence="2">The sequence shown here is derived from an EMBL/GenBank/DDBJ whole genome shotgun (WGS) entry which is preliminary data.</text>
</comment>
<keyword evidence="3" id="KW-1185">Reference proteome</keyword>
<keyword evidence="1" id="KW-0812">Transmembrane</keyword>
<name>A0ABT7UD24_9FIRM</name>
<evidence type="ECO:0000313" key="3">
    <source>
        <dbReference type="Proteomes" id="UP001529340"/>
    </source>
</evidence>
<reference evidence="2" key="1">
    <citation type="submission" date="2023-06" db="EMBL/GenBank/DDBJ databases">
        <title>Identification and characterization of horizontal gene transfer across gut microbiota members of farm animals based on homology search.</title>
        <authorList>
            <person name="Schwarzerova J."/>
            <person name="Nykrynova M."/>
            <person name="Jureckova K."/>
            <person name="Cejkova D."/>
            <person name="Rychlik I."/>
        </authorList>
    </citation>
    <scope>NUCLEOTIDE SEQUENCE</scope>
    <source>
        <strain evidence="2">ET39</strain>
    </source>
</reference>
<keyword evidence="1" id="KW-1133">Transmembrane helix</keyword>
<organism evidence="2 3">
    <name type="scientific">Amedibacillus dolichus</name>
    <dbReference type="NCBI Taxonomy" id="31971"/>
    <lineage>
        <taxon>Bacteria</taxon>
        <taxon>Bacillati</taxon>
        <taxon>Bacillota</taxon>
        <taxon>Erysipelotrichia</taxon>
        <taxon>Erysipelotrichales</taxon>
        <taxon>Erysipelotrichaceae</taxon>
        <taxon>Amedibacillus</taxon>
    </lineage>
</organism>
<gene>
    <name evidence="2" type="ORF">QUV96_07760</name>
</gene>
<sequence length="161" mass="19018">MRMIKPYLYNKKILTFSQMMLFAVSVLLGIYMFILLEPKAGLLETVQNNLTFNIIYLLCMFDAICFLEMMYYGRKIKKREQFHHCVTGILLLAVAQLFLLNFPAAIVLLFFVFQTLRKNKIALHQLVLNDEQRKARLMSILNILFYVMTIGMLYTMIIHQF</sequence>
<dbReference type="RefSeq" id="WP_289607977.1">
    <property type="nucleotide sequence ID" value="NZ_JAUDCG010000032.1"/>
</dbReference>
<keyword evidence="1" id="KW-0472">Membrane</keyword>
<proteinExistence type="predicted"/>
<dbReference type="EMBL" id="JAUDCG010000032">
    <property type="protein sequence ID" value="MDM8157531.1"/>
    <property type="molecule type" value="Genomic_DNA"/>
</dbReference>
<dbReference type="Proteomes" id="UP001529340">
    <property type="component" value="Unassembled WGS sequence"/>
</dbReference>
<feature type="transmembrane region" description="Helical" evidence="1">
    <location>
        <begin position="85"/>
        <end position="113"/>
    </location>
</feature>
<feature type="transmembrane region" description="Helical" evidence="1">
    <location>
        <begin position="12"/>
        <end position="34"/>
    </location>
</feature>
<evidence type="ECO:0000313" key="2">
    <source>
        <dbReference type="EMBL" id="MDM8157531.1"/>
    </source>
</evidence>
<evidence type="ECO:0000256" key="1">
    <source>
        <dbReference type="SAM" id="Phobius"/>
    </source>
</evidence>
<feature type="transmembrane region" description="Helical" evidence="1">
    <location>
        <begin position="137"/>
        <end position="157"/>
    </location>
</feature>
<reference evidence="2" key="2">
    <citation type="submission" date="2023-06" db="EMBL/GenBank/DDBJ databases">
        <authorList>
            <person name="Zeman M."/>
            <person name="Kubasova T."/>
            <person name="Jahodarova E."/>
            <person name="Nykrynova M."/>
            <person name="Rychlik I."/>
        </authorList>
    </citation>
    <scope>NUCLEOTIDE SEQUENCE</scope>
    <source>
        <strain evidence="2">ET39</strain>
    </source>
</reference>
<feature type="transmembrane region" description="Helical" evidence="1">
    <location>
        <begin position="54"/>
        <end position="73"/>
    </location>
</feature>
<evidence type="ECO:0008006" key="4">
    <source>
        <dbReference type="Google" id="ProtNLM"/>
    </source>
</evidence>
<accession>A0ABT7UD24</accession>
<protein>
    <recommendedName>
        <fullName evidence="4">DUF4149 domain-containing protein</fullName>
    </recommendedName>
</protein>